<keyword evidence="1" id="KW-0808">Transferase</keyword>
<dbReference type="InterPro" id="IPR003329">
    <property type="entry name" value="Cytidylyl_trans"/>
</dbReference>
<dbReference type="EMBL" id="VOTZ01000006">
    <property type="protein sequence ID" value="MCQ1538191.1"/>
    <property type="molecule type" value="Genomic_DNA"/>
</dbReference>
<dbReference type="InterPro" id="IPR029044">
    <property type="entry name" value="Nucleotide-diphossugar_trans"/>
</dbReference>
<organism evidence="1 2">
    <name type="scientific">Methanocalculus taiwanensis</name>
    <dbReference type="NCBI Taxonomy" id="106207"/>
    <lineage>
        <taxon>Archaea</taxon>
        <taxon>Methanobacteriati</taxon>
        <taxon>Methanobacteriota</taxon>
        <taxon>Stenosarchaea group</taxon>
        <taxon>Methanomicrobia</taxon>
        <taxon>Methanomicrobiales</taxon>
        <taxon>Methanocalculaceae</taxon>
        <taxon>Methanocalculus</taxon>
    </lineage>
</organism>
<dbReference type="PANTHER" id="PTHR42866:SF1">
    <property type="entry name" value="SPORE COAT POLYSACCHARIDE BIOSYNTHESIS PROTEIN SPSF"/>
    <property type="match status" value="1"/>
</dbReference>
<dbReference type="PANTHER" id="PTHR42866">
    <property type="entry name" value="3-DEOXY-MANNO-OCTULOSONATE CYTIDYLYLTRANSFERASE"/>
    <property type="match status" value="1"/>
</dbReference>
<evidence type="ECO:0000313" key="2">
    <source>
        <dbReference type="Proteomes" id="UP001524383"/>
    </source>
</evidence>
<reference evidence="1 2" key="1">
    <citation type="submission" date="2019-08" db="EMBL/GenBank/DDBJ databases">
        <authorList>
            <person name="Chen S.-C."/>
            <person name="Lai M.-C."/>
            <person name="You Y.-T."/>
        </authorList>
    </citation>
    <scope>NUCLEOTIDE SEQUENCE [LARGE SCALE GENOMIC DNA]</scope>
    <source>
        <strain evidence="1 2">P2F9704a</strain>
    </source>
</reference>
<evidence type="ECO:0000313" key="1">
    <source>
        <dbReference type="EMBL" id="MCQ1538191.1"/>
    </source>
</evidence>
<dbReference type="AlphaFoldDB" id="A0ABD4THK1"/>
<name>A0ABD4THK1_9EURY</name>
<keyword evidence="1" id="KW-0548">Nucleotidyltransferase</keyword>
<dbReference type="Gene3D" id="3.40.50.2000">
    <property type="entry name" value="Glycogen Phosphorylase B"/>
    <property type="match status" value="1"/>
</dbReference>
<accession>A0ABD4THK1</accession>
<dbReference type="RefSeq" id="WP_255332137.1">
    <property type="nucleotide sequence ID" value="NZ_VOTZ01000006.1"/>
</dbReference>
<protein>
    <submittedName>
        <fullName evidence="1">Acylneuraminate cytidylyltransferase</fullName>
    </submittedName>
</protein>
<gene>
    <name evidence="1" type="ORF">FTO68_04185</name>
</gene>
<comment type="caution">
    <text evidence="1">The sequence shown here is derived from an EMBL/GenBank/DDBJ whole genome shotgun (WGS) entry which is preliminary data.</text>
</comment>
<dbReference type="Pfam" id="PF02348">
    <property type="entry name" value="CTP_transf_3"/>
    <property type="match status" value="1"/>
</dbReference>
<dbReference type="Gene3D" id="3.40.50.11190">
    <property type="match status" value="1"/>
</dbReference>
<keyword evidence="2" id="KW-1185">Reference proteome</keyword>
<dbReference type="SUPFAM" id="SSF53448">
    <property type="entry name" value="Nucleotide-diphospho-sugar transferases"/>
    <property type="match status" value="1"/>
</dbReference>
<proteinExistence type="predicted"/>
<sequence length="606" mass="67304">MKTKLGNKMSTTIAVVQARMGSSRLPGKMLKKISGTPLIDYVFCRLTKATKPGGLLDQIILATSVNPENDPLVKHVSEVWPQVIIIRGSEEDVLSRFILAIEKTGATSVVRVTGDCPFINLDAMGKMIDALRSAGADVVNYQAGHEYVDKGLETISASALSRLAEDPYLTSQGSEHVTSLMYKHPSRYKVCYIESEPYLRRNDIRLTVDTVEDIQFFEALLPLLPKEIHNVKISEIITLLDQRPDIVALNTYAGRKSTKHERARLGFRCDGNTDIGLGHIVGSLRLAELLRRGLNIGAEFVVRRDPAALSLVKQTNIPVEVLPIDISPESDIRRIIEKVHESDWDGVVLNFSKTDLERYAPFFGLLKEAEICLIFMDNPLPPSCYLGDLLINSLPHPDYEGYTPQDLPHCYDGLEYFIPGFTRSESERVIKQQVERVLISMGGGDASNLTSLVIKGLSIAAFRGYVDVILGAACPHRNEVEREFNTSNLQGKISYNVSDMPERMSQADIGFSSLGLTTYEMGYSGLPTCIIANNEFNGHVAEAYSKRYGAARYIGSSPDVTPDMVANTFIKLMENLEERKRMSDAGRIIGQRNDVITPLIDNMLIR</sequence>
<dbReference type="Gene3D" id="3.90.550.10">
    <property type="entry name" value="Spore Coat Polysaccharide Biosynthesis Protein SpsA, Chain A"/>
    <property type="match status" value="1"/>
</dbReference>
<dbReference type="Proteomes" id="UP001524383">
    <property type="component" value="Unassembled WGS sequence"/>
</dbReference>
<dbReference type="GO" id="GO:0016779">
    <property type="term" value="F:nucleotidyltransferase activity"/>
    <property type="evidence" value="ECO:0007669"/>
    <property type="project" value="UniProtKB-KW"/>
</dbReference>